<dbReference type="RefSeq" id="WP_044432787.1">
    <property type="nucleotide sequence ID" value="NZ_BJYZ01000029.1"/>
</dbReference>
<reference evidence="2 3" key="1">
    <citation type="submission" date="2019-07" db="EMBL/GenBank/DDBJ databases">
        <title>Whole genome shotgun sequence of Skermanella aerolata NBRC 106429.</title>
        <authorList>
            <person name="Hosoyama A."/>
            <person name="Uohara A."/>
            <person name="Ohji S."/>
            <person name="Ichikawa N."/>
        </authorList>
    </citation>
    <scope>NUCLEOTIDE SEQUENCE [LARGE SCALE GENOMIC DNA]</scope>
    <source>
        <strain evidence="2 3">NBRC 106429</strain>
    </source>
</reference>
<keyword evidence="3" id="KW-1185">Reference proteome</keyword>
<proteinExistence type="predicted"/>
<protein>
    <submittedName>
        <fullName evidence="2">Uncharacterized protein</fullName>
    </submittedName>
</protein>
<dbReference type="AlphaFoldDB" id="A0A512DYL3"/>
<keyword evidence="1" id="KW-0472">Membrane</keyword>
<name>A0A512DYL3_9PROT</name>
<evidence type="ECO:0000313" key="2">
    <source>
        <dbReference type="EMBL" id="GEO41587.1"/>
    </source>
</evidence>
<feature type="transmembrane region" description="Helical" evidence="1">
    <location>
        <begin position="30"/>
        <end position="53"/>
    </location>
</feature>
<gene>
    <name evidence="2" type="ORF">SAE02_57350</name>
</gene>
<accession>A0A512DYL3</accession>
<organism evidence="2 3">
    <name type="scientific">Skermanella aerolata</name>
    <dbReference type="NCBI Taxonomy" id="393310"/>
    <lineage>
        <taxon>Bacteria</taxon>
        <taxon>Pseudomonadati</taxon>
        <taxon>Pseudomonadota</taxon>
        <taxon>Alphaproteobacteria</taxon>
        <taxon>Rhodospirillales</taxon>
        <taxon>Azospirillaceae</taxon>
        <taxon>Skermanella</taxon>
    </lineage>
</organism>
<sequence>MGKFNAALLWLGAPLALEYAGLLPVWGAIAWLLAPFIALAVLGLGAGAVASVMDACTGDRAVRSQGAGKAKASRTAVMPPSAWTIHHPGSP</sequence>
<evidence type="ECO:0000256" key="1">
    <source>
        <dbReference type="SAM" id="Phobius"/>
    </source>
</evidence>
<evidence type="ECO:0000313" key="3">
    <source>
        <dbReference type="Proteomes" id="UP000321523"/>
    </source>
</evidence>
<keyword evidence="1" id="KW-0812">Transmembrane</keyword>
<dbReference type="Proteomes" id="UP000321523">
    <property type="component" value="Unassembled WGS sequence"/>
</dbReference>
<dbReference type="EMBL" id="BJYZ01000029">
    <property type="protein sequence ID" value="GEO41587.1"/>
    <property type="molecule type" value="Genomic_DNA"/>
</dbReference>
<keyword evidence="1" id="KW-1133">Transmembrane helix</keyword>
<comment type="caution">
    <text evidence="2">The sequence shown here is derived from an EMBL/GenBank/DDBJ whole genome shotgun (WGS) entry which is preliminary data.</text>
</comment>